<protein>
    <submittedName>
        <fullName evidence="5">ABC-type Fe3+/spermidine/putrescine transport system ATPase subunit</fullName>
    </submittedName>
</protein>
<dbReference type="GO" id="GO:0016887">
    <property type="term" value="F:ATP hydrolysis activity"/>
    <property type="evidence" value="ECO:0007669"/>
    <property type="project" value="InterPro"/>
</dbReference>
<evidence type="ECO:0000313" key="6">
    <source>
        <dbReference type="Proteomes" id="UP000295468"/>
    </source>
</evidence>
<accession>A0A4R6TMX7</accession>
<organism evidence="5 6">
    <name type="scientific">Zeaxanthinibacter enoshimensis</name>
    <dbReference type="NCBI Taxonomy" id="392009"/>
    <lineage>
        <taxon>Bacteria</taxon>
        <taxon>Pseudomonadati</taxon>
        <taxon>Bacteroidota</taxon>
        <taxon>Flavobacteriia</taxon>
        <taxon>Flavobacteriales</taxon>
        <taxon>Flavobacteriaceae</taxon>
        <taxon>Zeaxanthinibacter</taxon>
    </lineage>
</organism>
<dbReference type="SMART" id="SM00382">
    <property type="entry name" value="AAA"/>
    <property type="match status" value="1"/>
</dbReference>
<feature type="domain" description="ABC transporter" evidence="4">
    <location>
        <begin position="2"/>
        <end position="234"/>
    </location>
</feature>
<dbReference type="SUPFAM" id="SSF52540">
    <property type="entry name" value="P-loop containing nucleoside triphosphate hydrolases"/>
    <property type="match status" value="1"/>
</dbReference>
<dbReference type="Proteomes" id="UP000295468">
    <property type="component" value="Unassembled WGS sequence"/>
</dbReference>
<evidence type="ECO:0000313" key="5">
    <source>
        <dbReference type="EMBL" id="TDQ32892.1"/>
    </source>
</evidence>
<name>A0A4R6TMX7_9FLAO</name>
<keyword evidence="3" id="KW-0067">ATP-binding</keyword>
<dbReference type="RefSeq" id="WP_133642917.1">
    <property type="nucleotide sequence ID" value="NZ_SNYI01000001.1"/>
</dbReference>
<dbReference type="OrthoDB" id="9802264at2"/>
<dbReference type="Gene3D" id="3.40.50.300">
    <property type="entry name" value="P-loop containing nucleotide triphosphate hydrolases"/>
    <property type="match status" value="1"/>
</dbReference>
<evidence type="ECO:0000259" key="4">
    <source>
        <dbReference type="PROSITE" id="PS50893"/>
    </source>
</evidence>
<dbReference type="PROSITE" id="PS00211">
    <property type="entry name" value="ABC_TRANSPORTER_1"/>
    <property type="match status" value="1"/>
</dbReference>
<keyword evidence="1" id="KW-0813">Transport</keyword>
<dbReference type="PANTHER" id="PTHR42781">
    <property type="entry name" value="SPERMIDINE/PUTRESCINE IMPORT ATP-BINDING PROTEIN POTA"/>
    <property type="match status" value="1"/>
</dbReference>
<dbReference type="InterPro" id="IPR017871">
    <property type="entry name" value="ABC_transporter-like_CS"/>
</dbReference>
<comment type="caution">
    <text evidence="5">The sequence shown here is derived from an EMBL/GenBank/DDBJ whole genome shotgun (WGS) entry which is preliminary data.</text>
</comment>
<keyword evidence="6" id="KW-1185">Reference proteome</keyword>
<dbReference type="InterPro" id="IPR003593">
    <property type="entry name" value="AAA+_ATPase"/>
</dbReference>
<dbReference type="PROSITE" id="PS50893">
    <property type="entry name" value="ABC_TRANSPORTER_2"/>
    <property type="match status" value="1"/>
</dbReference>
<evidence type="ECO:0000256" key="2">
    <source>
        <dbReference type="ARBA" id="ARBA00022741"/>
    </source>
</evidence>
<dbReference type="InterPro" id="IPR027417">
    <property type="entry name" value="P-loop_NTPase"/>
</dbReference>
<gene>
    <name evidence="5" type="ORF">CLV82_0729</name>
</gene>
<dbReference type="EMBL" id="SNYI01000001">
    <property type="protein sequence ID" value="TDQ32892.1"/>
    <property type="molecule type" value="Genomic_DNA"/>
</dbReference>
<sequence length="324" mass="36888">MLRVENLTFAYNKTPVLEDISFGLEAGKHLAVMGESGGGKSTLLRLIYGLLHLEEGSVHWGEKKVLGPRFQLVPGEENMKYLSQEFDLMPFTTVKENVSQFLSVFYPEELEKRTSELLAMTEMEAFADTKVKTLSVGQKQRVALARAIAQKPELLLLDEPFSHIDNFQKNTLRRNLFDYLRQEGITCITATHDAMDVLPYADRILVIRDRKIIADRPVQELYDQPRSLYVASLFGEASLVPIDILKSYADTKRRIIVYAHEFKVSPNSGIPTVVERSYPMGSHYLVKGWSEGESIYFHSPEAIEQGKRVYLNVSLGTINKRLRQ</sequence>
<evidence type="ECO:0000256" key="1">
    <source>
        <dbReference type="ARBA" id="ARBA00022448"/>
    </source>
</evidence>
<dbReference type="Pfam" id="PF00005">
    <property type="entry name" value="ABC_tran"/>
    <property type="match status" value="1"/>
</dbReference>
<reference evidence="5 6" key="1">
    <citation type="submission" date="2019-03" db="EMBL/GenBank/DDBJ databases">
        <title>Genomic Encyclopedia of Archaeal and Bacterial Type Strains, Phase II (KMG-II): from individual species to whole genera.</title>
        <authorList>
            <person name="Goeker M."/>
        </authorList>
    </citation>
    <scope>NUCLEOTIDE SEQUENCE [LARGE SCALE GENOMIC DNA]</scope>
    <source>
        <strain evidence="5 6">DSM 18435</strain>
    </source>
</reference>
<dbReference type="AlphaFoldDB" id="A0A4R6TMX7"/>
<dbReference type="GO" id="GO:0005524">
    <property type="term" value="F:ATP binding"/>
    <property type="evidence" value="ECO:0007669"/>
    <property type="project" value="UniProtKB-KW"/>
</dbReference>
<dbReference type="InterPro" id="IPR003439">
    <property type="entry name" value="ABC_transporter-like_ATP-bd"/>
</dbReference>
<keyword evidence="2" id="KW-0547">Nucleotide-binding</keyword>
<dbReference type="PANTHER" id="PTHR42781:SF4">
    <property type="entry name" value="SPERMIDINE_PUTRESCINE IMPORT ATP-BINDING PROTEIN POTA"/>
    <property type="match status" value="1"/>
</dbReference>
<proteinExistence type="predicted"/>
<dbReference type="InterPro" id="IPR050093">
    <property type="entry name" value="ABC_SmlMolc_Importer"/>
</dbReference>
<evidence type="ECO:0000256" key="3">
    <source>
        <dbReference type="ARBA" id="ARBA00022840"/>
    </source>
</evidence>